<dbReference type="Gene3D" id="2.170.270.10">
    <property type="entry name" value="SET domain"/>
    <property type="match status" value="1"/>
</dbReference>
<feature type="domain" description="SET" evidence="6">
    <location>
        <begin position="6"/>
        <end position="121"/>
    </location>
</feature>
<protein>
    <submittedName>
        <fullName evidence="8">SET domain-containing protein</fullName>
    </submittedName>
</protein>
<proteinExistence type="predicted"/>
<sequence>MATPRPIWHAVRVSPLHGTGVFAARDIPAGTRILEYAGRRLTAEQADARWPVDPDDPYHTFYFSLSSGRVIDGGQRGNDARWINHGCAPNCEARENEAGTRVAIYALRDIPAGAELLYDYGLVIDEPLTRTLKRHYRCRCGAPECRGTMLALPDGS</sequence>
<dbReference type="GO" id="GO:0008168">
    <property type="term" value="F:methyltransferase activity"/>
    <property type="evidence" value="ECO:0007669"/>
    <property type="project" value="UniProtKB-KW"/>
</dbReference>
<dbReference type="PROSITE" id="PS50868">
    <property type="entry name" value="POST_SET"/>
    <property type="match status" value="1"/>
</dbReference>
<evidence type="ECO:0000256" key="5">
    <source>
        <dbReference type="ARBA" id="ARBA00022691"/>
    </source>
</evidence>
<evidence type="ECO:0000259" key="6">
    <source>
        <dbReference type="PROSITE" id="PS50280"/>
    </source>
</evidence>
<dbReference type="GO" id="GO:0005694">
    <property type="term" value="C:chromosome"/>
    <property type="evidence" value="ECO:0007669"/>
    <property type="project" value="UniProtKB-SubCell"/>
</dbReference>
<dbReference type="EMBL" id="JACHIB010000012">
    <property type="protein sequence ID" value="MBB6084184.1"/>
    <property type="molecule type" value="Genomic_DNA"/>
</dbReference>
<dbReference type="PANTHER" id="PTHR22884">
    <property type="entry name" value="SET DOMAIN PROTEINS"/>
    <property type="match status" value="1"/>
</dbReference>
<dbReference type="AlphaFoldDB" id="A0A7W9WP77"/>
<evidence type="ECO:0000256" key="1">
    <source>
        <dbReference type="ARBA" id="ARBA00004286"/>
    </source>
</evidence>
<evidence type="ECO:0000259" key="7">
    <source>
        <dbReference type="PROSITE" id="PS50868"/>
    </source>
</evidence>
<organism evidence="8 9">
    <name type="scientific">Castellaniella defragrans</name>
    <name type="common">Alcaligenes defragrans</name>
    <dbReference type="NCBI Taxonomy" id="75697"/>
    <lineage>
        <taxon>Bacteria</taxon>
        <taxon>Pseudomonadati</taxon>
        <taxon>Pseudomonadota</taxon>
        <taxon>Betaproteobacteria</taxon>
        <taxon>Burkholderiales</taxon>
        <taxon>Alcaligenaceae</taxon>
        <taxon>Castellaniella</taxon>
    </lineage>
</organism>
<dbReference type="InterPro" id="IPR003616">
    <property type="entry name" value="Post-SET_dom"/>
</dbReference>
<dbReference type="Proteomes" id="UP000541136">
    <property type="component" value="Unassembled WGS sequence"/>
</dbReference>
<accession>A0A7W9WP77</accession>
<evidence type="ECO:0000313" key="9">
    <source>
        <dbReference type="Proteomes" id="UP000541136"/>
    </source>
</evidence>
<evidence type="ECO:0000256" key="3">
    <source>
        <dbReference type="ARBA" id="ARBA00022603"/>
    </source>
</evidence>
<gene>
    <name evidence="8" type="ORF">HNR28_002229</name>
</gene>
<keyword evidence="2" id="KW-0158">Chromosome</keyword>
<dbReference type="RefSeq" id="WP_043679288.1">
    <property type="nucleotide sequence ID" value="NZ_JACHIB010000012.1"/>
</dbReference>
<evidence type="ECO:0000256" key="2">
    <source>
        <dbReference type="ARBA" id="ARBA00022454"/>
    </source>
</evidence>
<dbReference type="InterPro" id="IPR050777">
    <property type="entry name" value="SET2_Histone-Lys_MeTrsfase"/>
</dbReference>
<comment type="caution">
    <text evidence="8">The sequence shown here is derived from an EMBL/GenBank/DDBJ whole genome shotgun (WGS) entry which is preliminary data.</text>
</comment>
<dbReference type="Pfam" id="PF00856">
    <property type="entry name" value="SET"/>
    <property type="match status" value="1"/>
</dbReference>
<dbReference type="GO" id="GO:0032259">
    <property type="term" value="P:methylation"/>
    <property type="evidence" value="ECO:0007669"/>
    <property type="project" value="UniProtKB-KW"/>
</dbReference>
<dbReference type="InterPro" id="IPR046341">
    <property type="entry name" value="SET_dom_sf"/>
</dbReference>
<keyword evidence="4" id="KW-0808">Transferase</keyword>
<evidence type="ECO:0000256" key="4">
    <source>
        <dbReference type="ARBA" id="ARBA00022679"/>
    </source>
</evidence>
<feature type="domain" description="Post-SET" evidence="7">
    <location>
        <begin position="134"/>
        <end position="150"/>
    </location>
</feature>
<dbReference type="SMART" id="SM00317">
    <property type="entry name" value="SET"/>
    <property type="match status" value="1"/>
</dbReference>
<keyword evidence="3" id="KW-0489">Methyltransferase</keyword>
<reference evidence="8 9" key="1">
    <citation type="submission" date="2020-08" db="EMBL/GenBank/DDBJ databases">
        <title>Genomic Encyclopedia of Type Strains, Phase IV (KMG-IV): sequencing the most valuable type-strain genomes for metagenomic binning, comparative biology and taxonomic classification.</title>
        <authorList>
            <person name="Goeker M."/>
        </authorList>
    </citation>
    <scope>NUCLEOTIDE SEQUENCE [LARGE SCALE GENOMIC DNA]</scope>
    <source>
        <strain evidence="8 9">DSM 12141</strain>
    </source>
</reference>
<dbReference type="PROSITE" id="PS50280">
    <property type="entry name" value="SET"/>
    <property type="match status" value="1"/>
</dbReference>
<dbReference type="SUPFAM" id="SSF82199">
    <property type="entry name" value="SET domain"/>
    <property type="match status" value="1"/>
</dbReference>
<dbReference type="InterPro" id="IPR001214">
    <property type="entry name" value="SET_dom"/>
</dbReference>
<keyword evidence="5" id="KW-0949">S-adenosyl-L-methionine</keyword>
<evidence type="ECO:0000313" key="8">
    <source>
        <dbReference type="EMBL" id="MBB6084184.1"/>
    </source>
</evidence>
<name>A0A7W9WP77_CASDE</name>
<comment type="subcellular location">
    <subcellularLocation>
        <location evidence="1">Chromosome</location>
    </subcellularLocation>
</comment>